<sequence>MLHCNSCVFPDTLNISSLSQGIFTLSLLVEMPMDRNRLLCRRSAGARRKTAMAFTSRLIPSLAVLSLSFATLGCATPRASAETAQAAPNGPALWCAADEDTTIYLFGTVHALPAGVDWFKGPVKQAFDRSDELVTEIALDDTTGMQKLVLDKGMLPEGQNLRDLMSEENRIQYEESLVSLGVPVEAFDRFKPWYAAMTLQLLPILQSGYVQDSGVENVLNGESPAKTHAALETAEEQIDLFDSLSMDQQLTYLDQTVESANEIVPTIDEMVREWLAGDADHLADLLNSEMTDPALYKRLLTNRNAHWADWIDKRLGQPGVVFIAVGAGHLAGKGSVQDQLRKHGIKTKRINE</sequence>
<keyword evidence="2" id="KW-1185">Reference proteome</keyword>
<dbReference type="EMBL" id="RAPF01000001">
    <property type="protein sequence ID" value="RKF23509.1"/>
    <property type="molecule type" value="Genomic_DNA"/>
</dbReference>
<comment type="caution">
    <text evidence="1">The sequence shown here is derived from an EMBL/GenBank/DDBJ whole genome shotgun (WGS) entry which is preliminary data.</text>
</comment>
<evidence type="ECO:0000313" key="1">
    <source>
        <dbReference type="EMBL" id="RKF23509.1"/>
    </source>
</evidence>
<proteinExistence type="predicted"/>
<gene>
    <name evidence="1" type="ORF">D6851_03355</name>
</gene>
<dbReference type="CDD" id="cd14789">
    <property type="entry name" value="Tiki"/>
    <property type="match status" value="1"/>
</dbReference>
<reference evidence="1 2" key="1">
    <citation type="submission" date="2018-09" db="EMBL/GenBank/DDBJ databases">
        <title>Altererythrobacter spongiae sp. nov., isolated from a marine sponge.</title>
        <authorList>
            <person name="Zhuang L."/>
            <person name="Luo L."/>
        </authorList>
    </citation>
    <scope>NUCLEOTIDE SEQUENCE [LARGE SCALE GENOMIC DNA]</scope>
    <source>
        <strain evidence="1 2">HN-Y73</strain>
    </source>
</reference>
<name>A0A420ES68_9SPHN</name>
<evidence type="ECO:0000313" key="2">
    <source>
        <dbReference type="Proteomes" id="UP000284395"/>
    </source>
</evidence>
<protein>
    <submittedName>
        <fullName evidence="1">TraB/GumN family protein</fullName>
    </submittedName>
</protein>
<dbReference type="PANTHER" id="PTHR40590">
    <property type="entry name" value="CYTOPLASMIC PROTEIN-RELATED"/>
    <property type="match status" value="1"/>
</dbReference>
<dbReference type="InterPro" id="IPR002816">
    <property type="entry name" value="TraB/PrgY/GumN_fam"/>
</dbReference>
<accession>A0A420ES68</accession>
<organism evidence="1 2">
    <name type="scientific">Altericroceibacterium spongiae</name>
    <dbReference type="NCBI Taxonomy" id="2320269"/>
    <lineage>
        <taxon>Bacteria</taxon>
        <taxon>Pseudomonadati</taxon>
        <taxon>Pseudomonadota</taxon>
        <taxon>Alphaproteobacteria</taxon>
        <taxon>Sphingomonadales</taxon>
        <taxon>Erythrobacteraceae</taxon>
        <taxon>Altericroceibacterium</taxon>
    </lineage>
</organism>
<dbReference type="InterPro" id="IPR047111">
    <property type="entry name" value="YbaP-like"/>
</dbReference>
<dbReference type="PANTHER" id="PTHR40590:SF1">
    <property type="entry name" value="CYTOPLASMIC PROTEIN"/>
    <property type="match status" value="1"/>
</dbReference>
<dbReference type="OrthoDB" id="9806326at2"/>
<dbReference type="AlphaFoldDB" id="A0A420ES68"/>
<dbReference type="Pfam" id="PF01963">
    <property type="entry name" value="TraB_PrgY_gumN"/>
    <property type="match status" value="1"/>
</dbReference>
<dbReference type="Proteomes" id="UP000284395">
    <property type="component" value="Unassembled WGS sequence"/>
</dbReference>